<dbReference type="Proteomes" id="UP000748752">
    <property type="component" value="Unassembled WGS sequence"/>
</dbReference>
<evidence type="ECO:0000313" key="3">
    <source>
        <dbReference type="EMBL" id="MBK1631906.1"/>
    </source>
</evidence>
<feature type="chain" id="PRO_5045952066" description="Metallo-beta-lactamase domain-containing protein" evidence="1">
    <location>
        <begin position="29"/>
        <end position="324"/>
    </location>
</feature>
<sequence>MASSHITRSLSALCLSAALGLTSAAAGADIAPIDIDMPLHKVSDHVYYVRGVPGIATDNKGFISNAAAIITDDGIAVVDALGSPSLAKRFIDELRKVSDAPIKTVLVTHYHADHIYGLQVFEDLGAKIIAPGGFQDYLDAPAAEERLEERRFSLDPWVNEDTRLVSPDVVITEQTEIGLGDVTLDIRYLGPAHSDGDLAVLVRPDNVLISGDIIFEGRVPFTGSADTGHWLAVLESLDDTGIEALIPGHGPAASEPAAAVSRTLDYLKYTREQMAAAVDEMIPFAEAYEAADWSRFQKLPAFDAAHRRNAYGIYLSLEQEMLGQ</sequence>
<proteinExistence type="predicted"/>
<reference evidence="3 4" key="1">
    <citation type="journal article" date="2020" name="Microorganisms">
        <title>Osmotic Adaptation and Compatible Solute Biosynthesis of Phototrophic Bacteria as Revealed from Genome Analyses.</title>
        <authorList>
            <person name="Imhoff J.F."/>
            <person name="Rahn T."/>
            <person name="Kunzel S."/>
            <person name="Keller A."/>
            <person name="Neulinger S.C."/>
        </authorList>
    </citation>
    <scope>NUCLEOTIDE SEQUENCE [LARGE SCALE GENOMIC DNA]</scope>
    <source>
        <strain evidence="3 4">DSM 6210</strain>
    </source>
</reference>
<dbReference type="InterPro" id="IPR050855">
    <property type="entry name" value="NDM-1-like"/>
</dbReference>
<feature type="signal peptide" evidence="1">
    <location>
        <begin position="1"/>
        <end position="28"/>
    </location>
</feature>
<evidence type="ECO:0000256" key="1">
    <source>
        <dbReference type="SAM" id="SignalP"/>
    </source>
</evidence>
<keyword evidence="4" id="KW-1185">Reference proteome</keyword>
<dbReference type="PANTHER" id="PTHR42951:SF20">
    <property type="entry name" value="BETA LACTAMASE"/>
    <property type="match status" value="1"/>
</dbReference>
<keyword evidence="1" id="KW-0732">Signal</keyword>
<gene>
    <name evidence="3" type="ORF">CKO31_14415</name>
</gene>
<accession>A0ABS1CJ16</accession>
<dbReference type="Gene3D" id="3.60.15.10">
    <property type="entry name" value="Ribonuclease Z/Hydroxyacylglutathione hydrolase-like"/>
    <property type="match status" value="1"/>
</dbReference>
<protein>
    <recommendedName>
        <fullName evidence="2">Metallo-beta-lactamase domain-containing protein</fullName>
    </recommendedName>
</protein>
<name>A0ABS1CJ16_9GAMM</name>
<dbReference type="InterPro" id="IPR001279">
    <property type="entry name" value="Metallo-B-lactamas"/>
</dbReference>
<dbReference type="SMART" id="SM00849">
    <property type="entry name" value="Lactamase_B"/>
    <property type="match status" value="1"/>
</dbReference>
<dbReference type="RefSeq" id="WP_200238865.1">
    <property type="nucleotide sequence ID" value="NZ_NRRV01000035.1"/>
</dbReference>
<dbReference type="EMBL" id="NRRV01000035">
    <property type="protein sequence ID" value="MBK1631906.1"/>
    <property type="molecule type" value="Genomic_DNA"/>
</dbReference>
<evidence type="ECO:0000313" key="4">
    <source>
        <dbReference type="Proteomes" id="UP000748752"/>
    </source>
</evidence>
<organism evidence="3 4">
    <name type="scientific">Thiohalocapsa halophila</name>
    <dbReference type="NCBI Taxonomy" id="69359"/>
    <lineage>
        <taxon>Bacteria</taxon>
        <taxon>Pseudomonadati</taxon>
        <taxon>Pseudomonadota</taxon>
        <taxon>Gammaproteobacteria</taxon>
        <taxon>Chromatiales</taxon>
        <taxon>Chromatiaceae</taxon>
        <taxon>Thiohalocapsa</taxon>
    </lineage>
</organism>
<dbReference type="SUPFAM" id="SSF56281">
    <property type="entry name" value="Metallo-hydrolase/oxidoreductase"/>
    <property type="match status" value="1"/>
</dbReference>
<dbReference type="Pfam" id="PF00753">
    <property type="entry name" value="Lactamase_B"/>
    <property type="match status" value="1"/>
</dbReference>
<dbReference type="CDD" id="cd16282">
    <property type="entry name" value="metallo-hydrolase-like_MBL-fold"/>
    <property type="match status" value="1"/>
</dbReference>
<comment type="caution">
    <text evidence="3">The sequence shown here is derived from an EMBL/GenBank/DDBJ whole genome shotgun (WGS) entry which is preliminary data.</text>
</comment>
<feature type="domain" description="Metallo-beta-lactamase" evidence="2">
    <location>
        <begin position="63"/>
        <end position="249"/>
    </location>
</feature>
<dbReference type="InterPro" id="IPR036866">
    <property type="entry name" value="RibonucZ/Hydroxyglut_hydro"/>
</dbReference>
<dbReference type="PANTHER" id="PTHR42951">
    <property type="entry name" value="METALLO-BETA-LACTAMASE DOMAIN-CONTAINING"/>
    <property type="match status" value="1"/>
</dbReference>
<evidence type="ECO:0000259" key="2">
    <source>
        <dbReference type="SMART" id="SM00849"/>
    </source>
</evidence>